<dbReference type="OrthoDB" id="441807at2"/>
<dbReference type="SUPFAM" id="SSF54060">
    <property type="entry name" value="His-Me finger endonucleases"/>
    <property type="match status" value="1"/>
</dbReference>
<feature type="domain" description="HNH nuclease" evidence="1">
    <location>
        <begin position="46"/>
        <end position="89"/>
    </location>
</feature>
<dbReference type="Proteomes" id="UP000285349">
    <property type="component" value="Unassembled WGS sequence"/>
</dbReference>
<sequence>MATDKDVLAARIKAKSVPDGECLIWTGSTLGKHKYGGLKVGRTMLYAHRLSYELSKGPIPEEMLVMHTCDRPACVNPDHLVLGTQKDNMDDMYAKGRNTPTQGEINGKAKLTSEQVEAIRMRFVPYCRINGGGAIGREFGVTAQAISSIIRGESWKL</sequence>
<comment type="caution">
    <text evidence="2">The sequence shown here is derived from an EMBL/GenBank/DDBJ whole genome shotgun (WGS) entry which is preliminary data.</text>
</comment>
<evidence type="ECO:0000259" key="1">
    <source>
        <dbReference type="Pfam" id="PF13392"/>
    </source>
</evidence>
<accession>A0A423KIA9</accession>
<dbReference type="RefSeq" id="WP_123508053.1">
    <property type="nucleotide sequence ID" value="NZ_MOBQ01000002.1"/>
</dbReference>
<protein>
    <recommendedName>
        <fullName evidence="1">HNH nuclease domain-containing protein</fullName>
    </recommendedName>
</protein>
<dbReference type="InterPro" id="IPR044930">
    <property type="entry name" value="Homing_endonuclease_His-Me"/>
</dbReference>
<dbReference type="AlphaFoldDB" id="A0A423KIA9"/>
<dbReference type="Pfam" id="PF13392">
    <property type="entry name" value="HNH_3"/>
    <property type="match status" value="1"/>
</dbReference>
<gene>
    <name evidence="2" type="ORF">BK666_02000</name>
</gene>
<reference evidence="2 3" key="1">
    <citation type="submission" date="2016-10" db="EMBL/GenBank/DDBJ databases">
        <title>Comparative genome analysis of multiple Pseudomonas spp. focuses on biocontrol and plant growth promoting traits.</title>
        <authorList>
            <person name="Tao X.-Y."/>
            <person name="Taylor C.G."/>
        </authorList>
    </citation>
    <scope>NUCLEOTIDE SEQUENCE [LARGE SCALE GENOMIC DNA]</scope>
    <source>
        <strain evidence="2 3">37A10</strain>
    </source>
</reference>
<proteinExistence type="predicted"/>
<name>A0A423KIA9_9PSED</name>
<evidence type="ECO:0000313" key="3">
    <source>
        <dbReference type="Proteomes" id="UP000285349"/>
    </source>
</evidence>
<evidence type="ECO:0000313" key="2">
    <source>
        <dbReference type="EMBL" id="RON52897.1"/>
    </source>
</evidence>
<dbReference type="Gene3D" id="3.90.75.10">
    <property type="entry name" value="Homing Intron 3 (I-ppo) Encoded Endonuclease, Chain A"/>
    <property type="match status" value="1"/>
</dbReference>
<dbReference type="EMBL" id="MOBQ01000002">
    <property type="protein sequence ID" value="RON52897.1"/>
    <property type="molecule type" value="Genomic_DNA"/>
</dbReference>
<dbReference type="GO" id="GO:0004519">
    <property type="term" value="F:endonuclease activity"/>
    <property type="evidence" value="ECO:0007669"/>
    <property type="project" value="InterPro"/>
</dbReference>
<dbReference type="InterPro" id="IPR044925">
    <property type="entry name" value="His-Me_finger_sf"/>
</dbReference>
<dbReference type="InterPro" id="IPR003615">
    <property type="entry name" value="HNH_nuc"/>
</dbReference>
<organism evidence="2 3">
    <name type="scientific">Pseudomonas frederiksbergensis</name>
    <dbReference type="NCBI Taxonomy" id="104087"/>
    <lineage>
        <taxon>Bacteria</taxon>
        <taxon>Pseudomonadati</taxon>
        <taxon>Pseudomonadota</taxon>
        <taxon>Gammaproteobacteria</taxon>
        <taxon>Pseudomonadales</taxon>
        <taxon>Pseudomonadaceae</taxon>
        <taxon>Pseudomonas</taxon>
    </lineage>
</organism>